<feature type="transmembrane region" description="Helical" evidence="2">
    <location>
        <begin position="29"/>
        <end position="50"/>
    </location>
</feature>
<keyword evidence="2" id="KW-0472">Membrane</keyword>
<feature type="region of interest" description="Disordered" evidence="1">
    <location>
        <begin position="1"/>
        <end position="23"/>
    </location>
</feature>
<feature type="compositionally biased region" description="Gly residues" evidence="1">
    <location>
        <begin position="11"/>
        <end position="23"/>
    </location>
</feature>
<dbReference type="EMBL" id="JAUEIR010000002">
    <property type="protein sequence ID" value="MDN0068725.1"/>
    <property type="molecule type" value="Genomic_DNA"/>
</dbReference>
<evidence type="ECO:0000313" key="3">
    <source>
        <dbReference type="EMBL" id="MDN0068725.1"/>
    </source>
</evidence>
<evidence type="ECO:0000313" key="4">
    <source>
        <dbReference type="Proteomes" id="UP001168505"/>
    </source>
</evidence>
<protein>
    <recommendedName>
        <fullName evidence="5">TPM domain-containing protein</fullName>
    </recommendedName>
</protein>
<gene>
    <name evidence="3" type="ORF">QVN40_03280</name>
</gene>
<reference evidence="3" key="2">
    <citation type="submission" date="2023-08" db="EMBL/GenBank/DDBJ databases">
        <title>Identification and characterization of horizontal gene transfer across gut microbiota members of farm animals based on homology search.</title>
        <authorList>
            <person name="Schwarzerova J."/>
            <person name="Nykrynova M."/>
            <person name="Jureckova K."/>
            <person name="Cejkova D."/>
            <person name="Rychlik I."/>
        </authorList>
    </citation>
    <scope>NUCLEOTIDE SEQUENCE</scope>
    <source>
        <strain evidence="3">15_COKtk</strain>
    </source>
</reference>
<dbReference type="AlphaFoldDB" id="A0AAW7JNZ3"/>
<organism evidence="3 4">
    <name type="scientific">Collinsella ihumii</name>
    <dbReference type="NCBI Taxonomy" id="1720204"/>
    <lineage>
        <taxon>Bacteria</taxon>
        <taxon>Bacillati</taxon>
        <taxon>Actinomycetota</taxon>
        <taxon>Coriobacteriia</taxon>
        <taxon>Coriobacteriales</taxon>
        <taxon>Coriobacteriaceae</taxon>
        <taxon>Collinsella</taxon>
    </lineage>
</organism>
<feature type="compositionally biased region" description="Low complexity" evidence="1">
    <location>
        <begin position="1"/>
        <end position="10"/>
    </location>
</feature>
<proteinExistence type="predicted"/>
<dbReference type="Proteomes" id="UP001168505">
    <property type="component" value="Unassembled WGS sequence"/>
</dbReference>
<accession>A0AAW7JNZ3</accession>
<reference evidence="3" key="1">
    <citation type="submission" date="2023-06" db="EMBL/GenBank/DDBJ databases">
        <authorList>
            <person name="Zeman M."/>
            <person name="Kubasova T."/>
            <person name="Jahodarova E."/>
            <person name="Nykrynova M."/>
            <person name="Rychlik I."/>
        </authorList>
    </citation>
    <scope>NUCLEOTIDE SEQUENCE</scope>
    <source>
        <strain evidence="3">15_COKtk</strain>
    </source>
</reference>
<feature type="transmembrane region" description="Helical" evidence="2">
    <location>
        <begin position="221"/>
        <end position="242"/>
    </location>
</feature>
<dbReference type="RefSeq" id="WP_289826753.1">
    <property type="nucleotide sequence ID" value="NZ_JAUEIR010000002.1"/>
</dbReference>
<evidence type="ECO:0000256" key="2">
    <source>
        <dbReference type="SAM" id="Phobius"/>
    </source>
</evidence>
<evidence type="ECO:0000256" key="1">
    <source>
        <dbReference type="SAM" id="MobiDB-lite"/>
    </source>
</evidence>
<evidence type="ECO:0008006" key="5">
    <source>
        <dbReference type="Google" id="ProtNLM"/>
    </source>
</evidence>
<sequence>MNRRPTVVVTDGGGRGPVRGGGSGGRGGCAGAIISLVVLALLGALVAAFMPSCSSDYTEQNASTVIREELAPGSVTETAYYTDQDGDWIHDPAALESGMRTFYEKTGVQPYVYILPNGTTTSVSQLTDLAEELYDQLFSDEGHFLLVFCDDGNGSYTCGYAIGSLAADVMDGEACSILATQIERAYNDYSLSEEEIFSEAFERTADLIMGAAERKQASDTMGTVAVAVVGIAVVGGIAVFIVKKKRAADRERRERAEKILNTPLETFGDSDIEDLADKYEDDATS</sequence>
<keyword evidence="2" id="KW-1133">Transmembrane helix</keyword>
<comment type="caution">
    <text evidence="3">The sequence shown here is derived from an EMBL/GenBank/DDBJ whole genome shotgun (WGS) entry which is preliminary data.</text>
</comment>
<keyword evidence="2" id="KW-0812">Transmembrane</keyword>
<name>A0AAW7JNZ3_9ACTN</name>